<dbReference type="AlphaFoldDB" id="A0A0L0DY34"/>
<evidence type="ECO:0000313" key="2">
    <source>
        <dbReference type="Proteomes" id="UP000054408"/>
    </source>
</evidence>
<dbReference type="EMBL" id="GL349441">
    <property type="protein sequence ID" value="KNC56468.1"/>
    <property type="molecule type" value="Genomic_DNA"/>
</dbReference>
<gene>
    <name evidence="1" type="ORF">AMSG_02436</name>
</gene>
<dbReference type="RefSeq" id="XP_013760977.1">
    <property type="nucleotide sequence ID" value="XM_013905523.1"/>
</dbReference>
<protein>
    <submittedName>
        <fullName evidence="1">Arginyl-tRNA-protein transferase</fullName>
    </submittedName>
</protein>
<keyword evidence="1" id="KW-0808">Transferase</keyword>
<dbReference type="Proteomes" id="UP000054408">
    <property type="component" value="Unassembled WGS sequence"/>
</dbReference>
<name>A0A0L0DY34_THETB</name>
<accession>A0A0L0DY34</accession>
<dbReference type="GO" id="GO:0016740">
    <property type="term" value="F:transferase activity"/>
    <property type="evidence" value="ECO:0007669"/>
    <property type="project" value="UniProtKB-KW"/>
</dbReference>
<evidence type="ECO:0000313" key="1">
    <source>
        <dbReference type="EMBL" id="KNC56468.1"/>
    </source>
</evidence>
<proteinExistence type="predicted"/>
<sequence>MASIKDLRGKWRKFVKAIKERPELEAAAGDGAGCSAGGEGFGRWTVSCCKARFSTEAYQLYVKYQAGVHDDTSTSPTGYTRFLVETPLNRSPSVSRFESGSAYAAVSPIETVGKMGEGGARALGPQTRLRRVRAAASVAATTRATQRWMWCPSTGHTILSTGSTASWSWCAWLIYCRARLSRATASTTRRSGTSRLV</sequence>
<reference evidence="1 2" key="1">
    <citation type="submission" date="2010-05" db="EMBL/GenBank/DDBJ databases">
        <title>The Genome Sequence of Thecamonas trahens ATCC 50062.</title>
        <authorList>
            <consortium name="The Broad Institute Genome Sequencing Platform"/>
            <person name="Russ C."/>
            <person name="Cuomo C."/>
            <person name="Shea T."/>
            <person name="Young S.K."/>
            <person name="Zeng Q."/>
            <person name="Koehrsen M."/>
            <person name="Haas B."/>
            <person name="Borodovsky M."/>
            <person name="Guigo R."/>
            <person name="Alvarado L."/>
            <person name="Berlin A."/>
            <person name="Bochicchio J."/>
            <person name="Borenstein D."/>
            <person name="Chapman S."/>
            <person name="Chen Z."/>
            <person name="Freedman E."/>
            <person name="Gellesch M."/>
            <person name="Goldberg J."/>
            <person name="Griggs A."/>
            <person name="Gujja S."/>
            <person name="Heilman E."/>
            <person name="Heiman D."/>
            <person name="Hepburn T."/>
            <person name="Howarth C."/>
            <person name="Jen D."/>
            <person name="Larson L."/>
            <person name="Mehta T."/>
            <person name="Park D."/>
            <person name="Pearson M."/>
            <person name="Roberts A."/>
            <person name="Saif S."/>
            <person name="Shenoy N."/>
            <person name="Sisk P."/>
            <person name="Stolte C."/>
            <person name="Sykes S."/>
            <person name="Thomson T."/>
            <person name="Walk T."/>
            <person name="White J."/>
            <person name="Yandava C."/>
            <person name="Burger G."/>
            <person name="Gray M.W."/>
            <person name="Holland P.W.H."/>
            <person name="King N."/>
            <person name="Lang F.B.F."/>
            <person name="Roger A.J."/>
            <person name="Ruiz-Trillo I."/>
            <person name="Lander E."/>
            <person name="Nusbaum C."/>
        </authorList>
    </citation>
    <scope>NUCLEOTIDE SEQUENCE [LARGE SCALE GENOMIC DNA]</scope>
    <source>
        <strain evidence="1 2">ATCC 50062</strain>
    </source>
</reference>
<organism evidence="1 2">
    <name type="scientific">Thecamonas trahens ATCC 50062</name>
    <dbReference type="NCBI Taxonomy" id="461836"/>
    <lineage>
        <taxon>Eukaryota</taxon>
        <taxon>Apusozoa</taxon>
        <taxon>Apusomonadida</taxon>
        <taxon>Apusomonadidae</taxon>
        <taxon>Thecamonas</taxon>
    </lineage>
</organism>
<keyword evidence="2" id="KW-1185">Reference proteome</keyword>
<dbReference type="OrthoDB" id="74183at2759"/>
<dbReference type="GeneID" id="25562116"/>